<keyword evidence="4" id="KW-1185">Reference proteome</keyword>
<dbReference type="AlphaFoldDB" id="A0A3N2DDJ6"/>
<name>A0A3N2DDJ6_9MICO</name>
<dbReference type="Proteomes" id="UP000275356">
    <property type="component" value="Unassembled WGS sequence"/>
</dbReference>
<dbReference type="PROSITE" id="PS51186">
    <property type="entry name" value="GNAT"/>
    <property type="match status" value="1"/>
</dbReference>
<dbReference type="EMBL" id="RKHQ01000002">
    <property type="protein sequence ID" value="ROR94017.1"/>
    <property type="molecule type" value="Genomic_DNA"/>
</dbReference>
<dbReference type="RefSeq" id="WP_123739825.1">
    <property type="nucleotide sequence ID" value="NZ_RKHQ01000001.1"/>
</dbReference>
<feature type="domain" description="N-acetyltransferase" evidence="1">
    <location>
        <begin position="1"/>
        <end position="104"/>
    </location>
</feature>
<evidence type="ECO:0000313" key="3">
    <source>
        <dbReference type="EMBL" id="ROR97846.1"/>
    </source>
</evidence>
<dbReference type="InterPro" id="IPR000182">
    <property type="entry name" value="GNAT_dom"/>
</dbReference>
<reference evidence="3 4" key="1">
    <citation type="submission" date="2018-11" db="EMBL/GenBank/DDBJ databases">
        <title>Sequencing the genomes of 1000 actinobacteria strains.</title>
        <authorList>
            <person name="Klenk H.-P."/>
        </authorList>
    </citation>
    <scope>NUCLEOTIDE SEQUENCE [LARGE SCALE GENOMIC DNA]</scope>
    <source>
        <strain evidence="3 4">DSM 13521</strain>
    </source>
</reference>
<evidence type="ECO:0000259" key="1">
    <source>
        <dbReference type="PROSITE" id="PS51186"/>
    </source>
</evidence>
<dbReference type="InterPro" id="IPR016181">
    <property type="entry name" value="Acyl_CoA_acyltransferase"/>
</dbReference>
<evidence type="ECO:0000313" key="4">
    <source>
        <dbReference type="Proteomes" id="UP000275356"/>
    </source>
</evidence>
<proteinExistence type="predicted"/>
<evidence type="ECO:0000313" key="2">
    <source>
        <dbReference type="EMBL" id="ROR94017.1"/>
    </source>
</evidence>
<protein>
    <recommendedName>
        <fullName evidence="1">N-acetyltransferase domain-containing protein</fullName>
    </recommendedName>
</protein>
<gene>
    <name evidence="3" type="ORF">EDD28_2455</name>
    <name evidence="2" type="ORF">EDD28_3447</name>
</gene>
<comment type="caution">
    <text evidence="3">The sequence shown here is derived from an EMBL/GenBank/DDBJ whole genome shotgun (WGS) entry which is preliminary data.</text>
</comment>
<dbReference type="GO" id="GO:0016747">
    <property type="term" value="F:acyltransferase activity, transferring groups other than amino-acyl groups"/>
    <property type="evidence" value="ECO:0007669"/>
    <property type="project" value="InterPro"/>
</dbReference>
<accession>A0A3N2DDJ6</accession>
<sequence>MLILGMDVADVAVASYLAFDPDQGDLRILAIATSLRHRGLGLGGDALDVSLEVLRRTRDENDLDCGVFAYVHPSNAASRALFASRDFVLLGLYDGYEGWVHDLD</sequence>
<dbReference type="Gene3D" id="3.40.630.30">
    <property type="match status" value="1"/>
</dbReference>
<organism evidence="3 4">
    <name type="scientific">Salana multivorans</name>
    <dbReference type="NCBI Taxonomy" id="120377"/>
    <lineage>
        <taxon>Bacteria</taxon>
        <taxon>Bacillati</taxon>
        <taxon>Actinomycetota</taxon>
        <taxon>Actinomycetes</taxon>
        <taxon>Micrococcales</taxon>
        <taxon>Beutenbergiaceae</taxon>
        <taxon>Salana</taxon>
    </lineage>
</organism>
<dbReference type="OrthoDB" id="3233684at2"/>
<dbReference type="EMBL" id="RKHQ01000001">
    <property type="protein sequence ID" value="ROR97846.1"/>
    <property type="molecule type" value="Genomic_DNA"/>
</dbReference>
<dbReference type="SUPFAM" id="SSF55729">
    <property type="entry name" value="Acyl-CoA N-acyltransferases (Nat)"/>
    <property type="match status" value="1"/>
</dbReference>